<evidence type="ECO:0000256" key="2">
    <source>
        <dbReference type="ARBA" id="ARBA00023002"/>
    </source>
</evidence>
<sequence length="330" mass="35612">MTDRYAAVHQDANGPGDARPTAAQIMADEGLGAGTLAGQTAFITGCSAGIGVETAKVLYAAGATLYLTARGLDKARAALGDMVDDKRVHLLELHLDSLKSVRACAAEFLSRSSTLNLLVCNAGVMMPPEGRTEDGFETQFGTNHLAHFLLFNLLQPALAAGAASSARASRVVVLSSLAHRWGEVKFDNFNFDGCYDTWATYAQSKTANLWTANEIERRYASQGIHAWSVQPGAVQTELMRHMSEAEIKDHQDDYLRSIMKNPEQGAATSVWAATAAALEGKGGKYLENCQIIGPYEPSNGQFSPGYAPYAYDVDKAKKLWEMSRKLVGLQ</sequence>
<dbReference type="SUPFAM" id="SSF51735">
    <property type="entry name" value="NAD(P)-binding Rossmann-fold domains"/>
    <property type="match status" value="1"/>
</dbReference>
<accession>A0A8H4V8G7</accession>
<reference evidence="4 5" key="1">
    <citation type="journal article" date="2020" name="Genome Biol. Evol.">
        <title>A new high-quality draft genome assembly of the Chinese cordyceps Ophiocordyceps sinensis.</title>
        <authorList>
            <person name="Shu R."/>
            <person name="Zhang J."/>
            <person name="Meng Q."/>
            <person name="Zhang H."/>
            <person name="Zhou G."/>
            <person name="Li M."/>
            <person name="Wu P."/>
            <person name="Zhao Y."/>
            <person name="Chen C."/>
            <person name="Qin Q."/>
        </authorList>
    </citation>
    <scope>NUCLEOTIDE SEQUENCE [LARGE SCALE GENOMIC DNA]</scope>
    <source>
        <strain evidence="4 5">IOZ07</strain>
    </source>
</reference>
<gene>
    <name evidence="4" type="ORF">G6O67_000970</name>
</gene>
<dbReference type="Pfam" id="PF00106">
    <property type="entry name" value="adh_short"/>
    <property type="match status" value="1"/>
</dbReference>
<dbReference type="EMBL" id="JAAVMX010000002">
    <property type="protein sequence ID" value="KAF4511759.1"/>
    <property type="molecule type" value="Genomic_DNA"/>
</dbReference>
<dbReference type="PRINTS" id="PR00081">
    <property type="entry name" value="GDHRDH"/>
</dbReference>
<protein>
    <recommendedName>
        <fullName evidence="6">Short-chain dehydrogenase</fullName>
    </recommendedName>
</protein>
<evidence type="ECO:0000313" key="5">
    <source>
        <dbReference type="Proteomes" id="UP000557566"/>
    </source>
</evidence>
<dbReference type="GO" id="GO:0016491">
    <property type="term" value="F:oxidoreductase activity"/>
    <property type="evidence" value="ECO:0007669"/>
    <property type="project" value="UniProtKB-KW"/>
</dbReference>
<dbReference type="OrthoDB" id="191139at2759"/>
<dbReference type="PANTHER" id="PTHR24320:SF272">
    <property type="entry name" value="NAD(P)-BINDING ROSSMANN-FOLD SUPERFAMILY PROTEIN"/>
    <property type="match status" value="1"/>
</dbReference>
<dbReference type="Proteomes" id="UP000557566">
    <property type="component" value="Unassembled WGS sequence"/>
</dbReference>
<organism evidence="4 5">
    <name type="scientific">Ophiocordyceps sinensis</name>
    <dbReference type="NCBI Taxonomy" id="72228"/>
    <lineage>
        <taxon>Eukaryota</taxon>
        <taxon>Fungi</taxon>
        <taxon>Dikarya</taxon>
        <taxon>Ascomycota</taxon>
        <taxon>Pezizomycotina</taxon>
        <taxon>Sordariomycetes</taxon>
        <taxon>Hypocreomycetidae</taxon>
        <taxon>Hypocreales</taxon>
        <taxon>Ophiocordycipitaceae</taxon>
        <taxon>Ophiocordyceps</taxon>
    </lineage>
</organism>
<evidence type="ECO:0000256" key="3">
    <source>
        <dbReference type="SAM" id="MobiDB-lite"/>
    </source>
</evidence>
<dbReference type="AlphaFoldDB" id="A0A8H4V8G7"/>
<evidence type="ECO:0000313" key="4">
    <source>
        <dbReference type="EMBL" id="KAF4511759.1"/>
    </source>
</evidence>
<keyword evidence="5" id="KW-1185">Reference proteome</keyword>
<evidence type="ECO:0008006" key="6">
    <source>
        <dbReference type="Google" id="ProtNLM"/>
    </source>
</evidence>
<feature type="region of interest" description="Disordered" evidence="3">
    <location>
        <begin position="1"/>
        <end position="20"/>
    </location>
</feature>
<dbReference type="PANTHER" id="PTHR24320">
    <property type="entry name" value="RETINOL DEHYDROGENASE"/>
    <property type="match status" value="1"/>
</dbReference>
<name>A0A8H4V8G7_9HYPO</name>
<comment type="caution">
    <text evidence="4">The sequence shown here is derived from an EMBL/GenBank/DDBJ whole genome shotgun (WGS) entry which is preliminary data.</text>
</comment>
<keyword evidence="2" id="KW-0560">Oxidoreductase</keyword>
<dbReference type="InterPro" id="IPR036291">
    <property type="entry name" value="NAD(P)-bd_dom_sf"/>
</dbReference>
<dbReference type="Gene3D" id="3.40.50.720">
    <property type="entry name" value="NAD(P)-binding Rossmann-like Domain"/>
    <property type="match status" value="1"/>
</dbReference>
<comment type="similarity">
    <text evidence="1">Belongs to the short-chain dehydrogenases/reductases (SDR) family.</text>
</comment>
<dbReference type="InterPro" id="IPR002347">
    <property type="entry name" value="SDR_fam"/>
</dbReference>
<proteinExistence type="inferred from homology"/>
<evidence type="ECO:0000256" key="1">
    <source>
        <dbReference type="ARBA" id="ARBA00006484"/>
    </source>
</evidence>